<dbReference type="Proteomes" id="UP001556631">
    <property type="component" value="Unassembled WGS sequence"/>
</dbReference>
<dbReference type="Gene3D" id="2.40.50.140">
    <property type="entry name" value="Nucleic acid-binding proteins"/>
    <property type="match status" value="1"/>
</dbReference>
<evidence type="ECO:0000313" key="6">
    <source>
        <dbReference type="Proteomes" id="UP001556631"/>
    </source>
</evidence>
<dbReference type="PANTHER" id="PTHR10302:SF27">
    <property type="entry name" value="SINGLE-STRANDED DNA-BINDING PROTEIN"/>
    <property type="match status" value="1"/>
</dbReference>
<sequence length="204" mass="21710">MPATAGENTHEEILMTESMITLQGFVGAEPVLRIAGGHPVANFRVACTPRRLNRTTGAWADAPTQWFTVNAWRVLGENVARSLRKGDAVVVHGRLSARSYTNKDGLEVNTFEVEASVVGHDLNRGLTHLIKNDRRGAVELPGRGFGREAARDAVEAGDDREAALAQAQADWGGLPLDEPPGFEAPVGPAPERSEAEEGAPASAA</sequence>
<dbReference type="Pfam" id="PF00436">
    <property type="entry name" value="SSB"/>
    <property type="match status" value="1"/>
</dbReference>
<evidence type="ECO:0000256" key="3">
    <source>
        <dbReference type="RuleBase" id="RU000524"/>
    </source>
</evidence>
<dbReference type="NCBIfam" id="TIGR00621">
    <property type="entry name" value="ssb"/>
    <property type="match status" value="1"/>
</dbReference>
<comment type="caution">
    <text evidence="2">Lacks conserved residue(s) required for the propagation of feature annotation.</text>
</comment>
<gene>
    <name evidence="5" type="ORF">AB3X52_11995</name>
</gene>
<dbReference type="EMBL" id="JBFPJR010000019">
    <property type="protein sequence ID" value="MEX0428343.1"/>
    <property type="molecule type" value="Genomic_DNA"/>
</dbReference>
<proteinExistence type="inferred from homology"/>
<dbReference type="RefSeq" id="WP_367994315.1">
    <property type="nucleotide sequence ID" value="NZ_JBFPJR010000019.1"/>
</dbReference>
<dbReference type="GO" id="GO:0003677">
    <property type="term" value="F:DNA binding"/>
    <property type="evidence" value="ECO:0007669"/>
    <property type="project" value="UniProtKB-KW"/>
</dbReference>
<comment type="subunit">
    <text evidence="2">Homotetramer.</text>
</comment>
<comment type="caution">
    <text evidence="5">The sequence shown here is derived from an EMBL/GenBank/DDBJ whole genome shotgun (WGS) entry which is preliminary data.</text>
</comment>
<evidence type="ECO:0000256" key="4">
    <source>
        <dbReference type="SAM" id="MobiDB-lite"/>
    </source>
</evidence>
<name>A0ABV3T283_9ACTN</name>
<keyword evidence="1 2" id="KW-0238">DNA-binding</keyword>
<feature type="region of interest" description="Disordered" evidence="4">
    <location>
        <begin position="156"/>
        <end position="204"/>
    </location>
</feature>
<dbReference type="PANTHER" id="PTHR10302">
    <property type="entry name" value="SINGLE-STRANDED DNA-BINDING PROTEIN"/>
    <property type="match status" value="1"/>
</dbReference>
<evidence type="ECO:0000313" key="5">
    <source>
        <dbReference type="EMBL" id="MEX0428343.1"/>
    </source>
</evidence>
<reference evidence="5 6" key="1">
    <citation type="submission" date="2024-07" db="EMBL/GenBank/DDBJ databases">
        <authorList>
            <person name="Lee S."/>
            <person name="Kang M."/>
        </authorList>
    </citation>
    <scope>NUCLEOTIDE SEQUENCE [LARGE SCALE GENOMIC DNA]</scope>
    <source>
        <strain evidence="5 6">DS6</strain>
    </source>
</reference>
<evidence type="ECO:0000256" key="1">
    <source>
        <dbReference type="ARBA" id="ARBA00023125"/>
    </source>
</evidence>
<protein>
    <recommendedName>
        <fullName evidence="2 3">Single-stranded DNA-binding protein</fullName>
        <shortName evidence="2">SSB</shortName>
    </recommendedName>
</protein>
<dbReference type="InterPro" id="IPR000424">
    <property type="entry name" value="Primosome_PriB/ssb"/>
</dbReference>
<dbReference type="InterPro" id="IPR011344">
    <property type="entry name" value="ssDNA-bd"/>
</dbReference>
<dbReference type="CDD" id="cd04496">
    <property type="entry name" value="SSB_OBF"/>
    <property type="match status" value="1"/>
</dbReference>
<dbReference type="InterPro" id="IPR012340">
    <property type="entry name" value="NA-bd_OB-fold"/>
</dbReference>
<dbReference type="HAMAP" id="MF_00984">
    <property type="entry name" value="SSB"/>
    <property type="match status" value="1"/>
</dbReference>
<organism evidence="5 6">
    <name type="scientific">Nocardioides eburneus</name>
    <dbReference type="NCBI Taxonomy" id="3231482"/>
    <lineage>
        <taxon>Bacteria</taxon>
        <taxon>Bacillati</taxon>
        <taxon>Actinomycetota</taxon>
        <taxon>Actinomycetes</taxon>
        <taxon>Propionibacteriales</taxon>
        <taxon>Nocardioidaceae</taxon>
        <taxon>Nocardioides</taxon>
    </lineage>
</organism>
<dbReference type="SUPFAM" id="SSF50249">
    <property type="entry name" value="Nucleic acid-binding proteins"/>
    <property type="match status" value="1"/>
</dbReference>
<evidence type="ECO:0000256" key="2">
    <source>
        <dbReference type="HAMAP-Rule" id="MF_00984"/>
    </source>
</evidence>
<accession>A0ABV3T283</accession>
<keyword evidence="6" id="KW-1185">Reference proteome</keyword>
<dbReference type="PROSITE" id="PS50935">
    <property type="entry name" value="SSB"/>
    <property type="match status" value="1"/>
</dbReference>